<dbReference type="Gene3D" id="3.60.140.10">
    <property type="entry name" value="CNF1/YfiH-like putative cysteine hydrolases"/>
    <property type="match status" value="1"/>
</dbReference>
<comment type="catalytic activity">
    <reaction evidence="10">
        <text>adenosine + phosphate = alpha-D-ribose 1-phosphate + adenine</text>
        <dbReference type="Rhea" id="RHEA:27642"/>
        <dbReference type="ChEBI" id="CHEBI:16335"/>
        <dbReference type="ChEBI" id="CHEBI:16708"/>
        <dbReference type="ChEBI" id="CHEBI:43474"/>
        <dbReference type="ChEBI" id="CHEBI:57720"/>
        <dbReference type="EC" id="2.4.2.1"/>
    </reaction>
    <physiologicalReaction direction="left-to-right" evidence="10">
        <dbReference type="Rhea" id="RHEA:27643"/>
    </physiologicalReaction>
</comment>
<protein>
    <submittedName>
        <fullName evidence="12">Copper oxidase</fullName>
    </submittedName>
</protein>
<evidence type="ECO:0000256" key="6">
    <source>
        <dbReference type="ARBA" id="ARBA00022801"/>
    </source>
</evidence>
<evidence type="ECO:0000256" key="2">
    <source>
        <dbReference type="ARBA" id="ARBA00003215"/>
    </source>
</evidence>
<keyword evidence="6" id="KW-0378">Hydrolase</keyword>
<evidence type="ECO:0000313" key="12">
    <source>
        <dbReference type="EMBL" id="BDR55211.1"/>
    </source>
</evidence>
<reference evidence="12 13" key="1">
    <citation type="journal article" date="2023" name="Microbiol. Spectr.">
        <title>Symbiosis of Carpenter Bees with Uncharacterized Lactic Acid Bacteria Showing NAD Auxotrophy.</title>
        <authorList>
            <person name="Kawasaki S."/>
            <person name="Ozawa K."/>
            <person name="Mori T."/>
            <person name="Yamamoto A."/>
            <person name="Ito M."/>
            <person name="Ohkuma M."/>
            <person name="Sakamoto M."/>
            <person name="Matsutani M."/>
        </authorList>
    </citation>
    <scope>NUCLEOTIDE SEQUENCE [LARGE SCALE GENOMIC DNA]</scope>
    <source>
        <strain evidence="12 13">KimH</strain>
    </source>
</reference>
<dbReference type="PANTHER" id="PTHR30616">
    <property type="entry name" value="UNCHARACTERIZED PROTEIN YFIH"/>
    <property type="match status" value="1"/>
</dbReference>
<keyword evidence="4" id="KW-0808">Transferase</keyword>
<dbReference type="EMBL" id="AP026800">
    <property type="protein sequence ID" value="BDR55211.1"/>
    <property type="molecule type" value="Genomic_DNA"/>
</dbReference>
<dbReference type="CDD" id="cd16833">
    <property type="entry name" value="YfiH"/>
    <property type="match status" value="1"/>
</dbReference>
<keyword evidence="5" id="KW-0479">Metal-binding</keyword>
<evidence type="ECO:0000256" key="10">
    <source>
        <dbReference type="ARBA" id="ARBA00048968"/>
    </source>
</evidence>
<dbReference type="InterPro" id="IPR011324">
    <property type="entry name" value="Cytotoxic_necrot_fac-like_cat"/>
</dbReference>
<dbReference type="InterPro" id="IPR003730">
    <property type="entry name" value="Cu_polyphenol_OxRdtase"/>
</dbReference>
<dbReference type="SUPFAM" id="SSF64438">
    <property type="entry name" value="CNF1/YfiH-like putative cysteine hydrolases"/>
    <property type="match status" value="1"/>
</dbReference>
<evidence type="ECO:0000256" key="7">
    <source>
        <dbReference type="ARBA" id="ARBA00022833"/>
    </source>
</evidence>
<accession>A0ABN6SGV1</accession>
<keyword evidence="8" id="KW-0186">Copper</keyword>
<keyword evidence="13" id="KW-1185">Reference proteome</keyword>
<dbReference type="InterPro" id="IPR038371">
    <property type="entry name" value="Cu_polyphenol_OxRdtase_sf"/>
</dbReference>
<evidence type="ECO:0000256" key="9">
    <source>
        <dbReference type="ARBA" id="ARBA00047989"/>
    </source>
</evidence>
<comment type="catalytic activity">
    <reaction evidence="9">
        <text>adenosine + H2O + H(+) = inosine + NH4(+)</text>
        <dbReference type="Rhea" id="RHEA:24408"/>
        <dbReference type="ChEBI" id="CHEBI:15377"/>
        <dbReference type="ChEBI" id="CHEBI:15378"/>
        <dbReference type="ChEBI" id="CHEBI:16335"/>
        <dbReference type="ChEBI" id="CHEBI:17596"/>
        <dbReference type="ChEBI" id="CHEBI:28938"/>
        <dbReference type="EC" id="3.5.4.4"/>
    </reaction>
    <physiologicalReaction direction="left-to-right" evidence="9">
        <dbReference type="Rhea" id="RHEA:24409"/>
    </physiologicalReaction>
</comment>
<evidence type="ECO:0000256" key="4">
    <source>
        <dbReference type="ARBA" id="ARBA00022679"/>
    </source>
</evidence>
<comment type="catalytic activity">
    <reaction evidence="11">
        <text>S-methyl-5'-thioadenosine + phosphate = 5-(methylsulfanyl)-alpha-D-ribose 1-phosphate + adenine</text>
        <dbReference type="Rhea" id="RHEA:11852"/>
        <dbReference type="ChEBI" id="CHEBI:16708"/>
        <dbReference type="ChEBI" id="CHEBI:17509"/>
        <dbReference type="ChEBI" id="CHEBI:43474"/>
        <dbReference type="ChEBI" id="CHEBI:58533"/>
        <dbReference type="EC" id="2.4.2.28"/>
    </reaction>
    <physiologicalReaction direction="left-to-right" evidence="11">
        <dbReference type="Rhea" id="RHEA:11853"/>
    </physiologicalReaction>
</comment>
<gene>
    <name evidence="12" type="ORF">KIMH_13220</name>
</gene>
<proteinExistence type="inferred from homology"/>
<evidence type="ECO:0000256" key="5">
    <source>
        <dbReference type="ARBA" id="ARBA00022723"/>
    </source>
</evidence>
<name>A0ABN6SGV1_9BIFI</name>
<evidence type="ECO:0000256" key="11">
    <source>
        <dbReference type="ARBA" id="ARBA00049893"/>
    </source>
</evidence>
<evidence type="ECO:0000256" key="3">
    <source>
        <dbReference type="ARBA" id="ARBA00007353"/>
    </source>
</evidence>
<sequence>MASEVTFEEWSSTYELVDSTAGPQASREGLPIPVTIPIDLAPGIKVVYTTRLGGSSQGDFASFNLGARGGDDFEAVAANRLALSAAVGAPLALVSQVHSGRAVDVDAFGPDRARELAELEADGLVSAQSNLALGVFAADCLPVLLADAEAGVIAAAHCGRRGLEQGIIGSTVERMLAQGAHAGSIVATLGPAICADCYELGESLAASFEHRFPATASHTRFGGPGADLSLAARQELEAAGVEHLVDSNPRLAAATQYLVADPELEQLCASDGEGPSLEERMADLRHPRCTLENPLWYSHRRASLAGKPREGRMLALIVREG</sequence>
<dbReference type="Pfam" id="PF02578">
    <property type="entry name" value="Cu-oxidase_4"/>
    <property type="match status" value="1"/>
</dbReference>
<dbReference type="Proteomes" id="UP001321748">
    <property type="component" value="Chromosome"/>
</dbReference>
<evidence type="ECO:0000313" key="13">
    <source>
        <dbReference type="Proteomes" id="UP001321748"/>
    </source>
</evidence>
<dbReference type="RefSeq" id="WP_425604996.1">
    <property type="nucleotide sequence ID" value="NZ_AP026800.1"/>
</dbReference>
<evidence type="ECO:0000256" key="8">
    <source>
        <dbReference type="ARBA" id="ARBA00023008"/>
    </source>
</evidence>
<evidence type="ECO:0000256" key="1">
    <source>
        <dbReference type="ARBA" id="ARBA00000553"/>
    </source>
</evidence>
<keyword evidence="7" id="KW-0862">Zinc</keyword>
<comment type="catalytic activity">
    <reaction evidence="1">
        <text>inosine + phosphate = alpha-D-ribose 1-phosphate + hypoxanthine</text>
        <dbReference type="Rhea" id="RHEA:27646"/>
        <dbReference type="ChEBI" id="CHEBI:17368"/>
        <dbReference type="ChEBI" id="CHEBI:17596"/>
        <dbReference type="ChEBI" id="CHEBI:43474"/>
        <dbReference type="ChEBI" id="CHEBI:57720"/>
        <dbReference type="EC" id="2.4.2.1"/>
    </reaction>
    <physiologicalReaction direction="left-to-right" evidence="1">
        <dbReference type="Rhea" id="RHEA:27647"/>
    </physiologicalReaction>
</comment>
<comment type="function">
    <text evidence="2">Purine nucleoside enzyme that catalyzes the phosphorolysis of adenosine and inosine nucleosides, yielding D-ribose 1-phosphate and the respective free bases, adenine and hypoxanthine. Also catalyzes the phosphorolysis of S-methyl-5'-thioadenosine into adenine and S-methyl-5-thio-alpha-D-ribose 1-phosphate. Also has adenosine deaminase activity.</text>
</comment>
<comment type="similarity">
    <text evidence="3">Belongs to the purine nucleoside phosphorylase YfiH/LACC1 family.</text>
</comment>
<organism evidence="12 13">
    <name type="scientific">Bombiscardovia apis</name>
    <dbReference type="NCBI Taxonomy" id="2932182"/>
    <lineage>
        <taxon>Bacteria</taxon>
        <taxon>Bacillati</taxon>
        <taxon>Actinomycetota</taxon>
        <taxon>Actinomycetes</taxon>
        <taxon>Bifidobacteriales</taxon>
        <taxon>Bifidobacteriaceae</taxon>
        <taxon>Bombiscardovia</taxon>
    </lineage>
</organism>
<dbReference type="PANTHER" id="PTHR30616:SF2">
    <property type="entry name" value="PURINE NUCLEOSIDE PHOSPHORYLASE LACC1"/>
    <property type="match status" value="1"/>
</dbReference>